<dbReference type="OrthoDB" id="2315423at2"/>
<reference evidence="1" key="1">
    <citation type="submission" date="2020-12" db="EMBL/GenBank/DDBJ databases">
        <authorList>
            <person name="Mcmullen J.G."/>
        </authorList>
    </citation>
    <scope>NUCLEOTIDE SEQUENCE</scope>
    <source>
        <strain evidence="1">Dm-2019-70</strain>
    </source>
</reference>
<evidence type="ECO:0000313" key="1">
    <source>
        <dbReference type="EMBL" id="MBS1010961.1"/>
    </source>
</evidence>
<dbReference type="AlphaFoldDB" id="A0A0C1Q4D6"/>
<dbReference type="Proteomes" id="UP000676478">
    <property type="component" value="Unassembled WGS sequence"/>
</dbReference>
<dbReference type="EMBL" id="JAERKF010000010">
    <property type="protein sequence ID" value="MBS1010961.1"/>
    <property type="molecule type" value="Genomic_DNA"/>
</dbReference>
<gene>
    <name evidence="1" type="ORF">JK167_08980</name>
</gene>
<proteinExistence type="predicted"/>
<accession>A0A0C1Q4D6</accession>
<dbReference type="GeneID" id="56992277"/>
<comment type="caution">
    <text evidence="1">The sequence shown here is derived from an EMBL/GenBank/DDBJ whole genome shotgun (WGS) entry which is preliminary data.</text>
</comment>
<sequence>MMSMQVRTVGAYLWSLAQGTLVLGALLAIAGEGGDGHWSFQVTPFVSWVMLSWLVCYPILRKTYRRLYQQNNQEMASYKKRSLDLHHQDMANSHQGYRWSPNGVSTNPWEYNLANTQSTDEILNPIYIFCVHQWITFLLLMFGPLLVLGVWLVKGIKWVVKPK</sequence>
<evidence type="ECO:0000313" key="2">
    <source>
        <dbReference type="Proteomes" id="UP000676478"/>
    </source>
</evidence>
<organism evidence="1 2">
    <name type="scientific">Levilactobacillus brevis</name>
    <name type="common">Lactobacillus brevis</name>
    <dbReference type="NCBI Taxonomy" id="1580"/>
    <lineage>
        <taxon>Bacteria</taxon>
        <taxon>Bacillati</taxon>
        <taxon>Bacillota</taxon>
        <taxon>Bacilli</taxon>
        <taxon>Lactobacillales</taxon>
        <taxon>Lactobacillaceae</taxon>
        <taxon>Levilactobacillus</taxon>
    </lineage>
</organism>
<name>A0A0C1Q4D6_LEVBR</name>
<protein>
    <submittedName>
        <fullName evidence="1">Uncharacterized protein</fullName>
    </submittedName>
</protein>
<reference evidence="1" key="2">
    <citation type="submission" date="2022-09" db="EMBL/GenBank/DDBJ databases">
        <title>Genome-inferred correspondence between phylogeny and metabolic traits in the wild Drosophila gut microbiome.</title>
        <authorList>
            <person name="Bueno E."/>
            <person name="Blow F."/>
            <person name="Douglas A.E."/>
        </authorList>
    </citation>
    <scope>NUCLEOTIDE SEQUENCE</scope>
    <source>
        <strain evidence="1">Dm-2019-70</strain>
    </source>
</reference>
<dbReference type="RefSeq" id="WP_021740999.1">
    <property type="nucleotide sequence ID" value="NZ_CBCRTO010000008.1"/>
</dbReference>